<comment type="caution">
    <text evidence="1">The sequence shown here is derived from an EMBL/GenBank/DDBJ whole genome shotgun (WGS) entry which is preliminary data.</text>
</comment>
<sequence>MSEQDLYIIRPSGEGWTLHLAKETLARFDERPKAIEAAVVVAEASARLGKAAGVVMEEGDQRIMVWDAGRDSYSRVS</sequence>
<gene>
    <name evidence="1" type="ORF">I2H36_05855</name>
</gene>
<evidence type="ECO:0000313" key="1">
    <source>
        <dbReference type="EMBL" id="MBF9195552.1"/>
    </source>
</evidence>
<dbReference type="Proteomes" id="UP000611708">
    <property type="component" value="Unassembled WGS sequence"/>
</dbReference>
<accession>A0ABS0HPZ4</accession>
<proteinExistence type="predicted"/>
<protein>
    <recommendedName>
        <fullName evidence="3">DUF2188 domain-containing protein</fullName>
    </recommendedName>
</protein>
<evidence type="ECO:0000313" key="2">
    <source>
        <dbReference type="Proteomes" id="UP000611708"/>
    </source>
</evidence>
<evidence type="ECO:0008006" key="3">
    <source>
        <dbReference type="Google" id="ProtNLM"/>
    </source>
</evidence>
<name>A0ABS0HPZ4_9HYPH</name>
<dbReference type="EMBL" id="JADQDN010000002">
    <property type="protein sequence ID" value="MBF9195552.1"/>
    <property type="molecule type" value="Genomic_DNA"/>
</dbReference>
<reference evidence="1 2" key="1">
    <citation type="submission" date="2020-11" db="EMBL/GenBank/DDBJ databases">
        <authorList>
            <person name="Kim M.K."/>
        </authorList>
    </citation>
    <scope>NUCLEOTIDE SEQUENCE [LARGE SCALE GENOMIC DNA]</scope>
    <source>
        <strain evidence="1 2">BT290</strain>
    </source>
</reference>
<organism evidence="1 2">
    <name type="scientific">Microvirga terrestris</name>
    <dbReference type="NCBI Taxonomy" id="2791024"/>
    <lineage>
        <taxon>Bacteria</taxon>
        <taxon>Pseudomonadati</taxon>
        <taxon>Pseudomonadota</taxon>
        <taxon>Alphaproteobacteria</taxon>
        <taxon>Hyphomicrobiales</taxon>
        <taxon>Methylobacteriaceae</taxon>
        <taxon>Microvirga</taxon>
    </lineage>
</organism>
<keyword evidence="2" id="KW-1185">Reference proteome</keyword>
<dbReference type="RefSeq" id="WP_196262929.1">
    <property type="nucleotide sequence ID" value="NZ_JADQDN010000002.1"/>
</dbReference>